<accession>A0ABZ0IF38</accession>
<protein>
    <recommendedName>
        <fullName evidence="3">Nuclear transport factor 2 family protein</fullName>
    </recommendedName>
</protein>
<evidence type="ECO:0008006" key="3">
    <source>
        <dbReference type="Google" id="ProtNLM"/>
    </source>
</evidence>
<gene>
    <name evidence="1" type="ORF">R0137_03710</name>
</gene>
<proteinExistence type="predicted"/>
<dbReference type="Proteomes" id="UP001626549">
    <property type="component" value="Chromosome"/>
</dbReference>
<dbReference type="RefSeq" id="WP_407328642.1">
    <property type="nucleotide sequence ID" value="NZ_CP136865.1"/>
</dbReference>
<dbReference type="EMBL" id="CP136865">
    <property type="protein sequence ID" value="WOJ97686.1"/>
    <property type="molecule type" value="Genomic_DNA"/>
</dbReference>
<reference evidence="1 2" key="1">
    <citation type="submission" date="2023-10" db="EMBL/GenBank/DDBJ databases">
        <title>Two novel species belonging to the OM43/NOR5 clade.</title>
        <authorList>
            <person name="Park M."/>
        </authorList>
    </citation>
    <scope>NUCLEOTIDE SEQUENCE [LARGE SCALE GENOMIC DNA]</scope>
    <source>
        <strain evidence="1 2">IMCC45268</strain>
    </source>
</reference>
<name>A0ABZ0IF38_9GAMM</name>
<keyword evidence="2" id="KW-1185">Reference proteome</keyword>
<evidence type="ECO:0000313" key="1">
    <source>
        <dbReference type="EMBL" id="WOJ97686.1"/>
    </source>
</evidence>
<organism evidence="1 2">
    <name type="scientific">Congregibacter brevis</name>
    <dbReference type="NCBI Taxonomy" id="3081201"/>
    <lineage>
        <taxon>Bacteria</taxon>
        <taxon>Pseudomonadati</taxon>
        <taxon>Pseudomonadota</taxon>
        <taxon>Gammaproteobacteria</taxon>
        <taxon>Cellvibrionales</taxon>
        <taxon>Halieaceae</taxon>
        <taxon>Congregibacter</taxon>
    </lineage>
</organism>
<sequence>MIPLTSRGCWDTATAARFRRSSCERYASLRSIATAIFLLYVGPMFAGESPAERVSAYLVAFNGGLDMEEVSAEYWLSEMVLNPGEQPPIHLSRSALAQQFQRLRLGLREAGWVRSEVGETLQCKLRKDFALVSVSYSRVFEDGTRRPGAALYTLGKDSSVWKISSINVIDEVQRFACSDEDA</sequence>
<evidence type="ECO:0000313" key="2">
    <source>
        <dbReference type="Proteomes" id="UP001626549"/>
    </source>
</evidence>